<dbReference type="EMBL" id="LR031874">
    <property type="protein sequence ID" value="VDD25000.1"/>
    <property type="molecule type" value="Genomic_DNA"/>
</dbReference>
<accession>A0A3P6DCI8</accession>
<name>A0A3P6DCI8_BRAOL</name>
<gene>
    <name evidence="1" type="ORF">BOLC2T10531H</name>
</gene>
<evidence type="ECO:0000313" key="1">
    <source>
        <dbReference type="EMBL" id="VDD25000.1"/>
    </source>
</evidence>
<organism evidence="1">
    <name type="scientific">Brassica oleracea</name>
    <name type="common">Wild cabbage</name>
    <dbReference type="NCBI Taxonomy" id="3712"/>
    <lineage>
        <taxon>Eukaryota</taxon>
        <taxon>Viridiplantae</taxon>
        <taxon>Streptophyta</taxon>
        <taxon>Embryophyta</taxon>
        <taxon>Tracheophyta</taxon>
        <taxon>Spermatophyta</taxon>
        <taxon>Magnoliopsida</taxon>
        <taxon>eudicotyledons</taxon>
        <taxon>Gunneridae</taxon>
        <taxon>Pentapetalae</taxon>
        <taxon>rosids</taxon>
        <taxon>malvids</taxon>
        <taxon>Brassicales</taxon>
        <taxon>Brassicaceae</taxon>
        <taxon>Brassiceae</taxon>
        <taxon>Brassica</taxon>
    </lineage>
</organism>
<sequence length="47" mass="5784">MFICGSWVSGTWKSWFCSEPYEYCSKIRRNCNGSFKYCWDISWNHWC</sequence>
<proteinExistence type="predicted"/>
<reference evidence="1" key="1">
    <citation type="submission" date="2018-11" db="EMBL/GenBank/DDBJ databases">
        <authorList>
            <consortium name="Genoscope - CEA"/>
            <person name="William W."/>
        </authorList>
    </citation>
    <scope>NUCLEOTIDE SEQUENCE</scope>
</reference>
<protein>
    <submittedName>
        <fullName evidence="1">Uncharacterized protein</fullName>
    </submittedName>
</protein>
<dbReference type="AlphaFoldDB" id="A0A3P6DCI8"/>